<evidence type="ECO:0000256" key="1">
    <source>
        <dbReference type="SAM" id="MobiDB-lite"/>
    </source>
</evidence>
<accession>A0A5B7HVP3</accession>
<comment type="caution">
    <text evidence="2">The sequence shown here is derived from an EMBL/GenBank/DDBJ whole genome shotgun (WGS) entry which is preliminary data.</text>
</comment>
<organism evidence="2 3">
    <name type="scientific">Portunus trituberculatus</name>
    <name type="common">Swimming crab</name>
    <name type="synonym">Neptunus trituberculatus</name>
    <dbReference type="NCBI Taxonomy" id="210409"/>
    <lineage>
        <taxon>Eukaryota</taxon>
        <taxon>Metazoa</taxon>
        <taxon>Ecdysozoa</taxon>
        <taxon>Arthropoda</taxon>
        <taxon>Crustacea</taxon>
        <taxon>Multicrustacea</taxon>
        <taxon>Malacostraca</taxon>
        <taxon>Eumalacostraca</taxon>
        <taxon>Eucarida</taxon>
        <taxon>Decapoda</taxon>
        <taxon>Pleocyemata</taxon>
        <taxon>Brachyura</taxon>
        <taxon>Eubrachyura</taxon>
        <taxon>Portunoidea</taxon>
        <taxon>Portunidae</taxon>
        <taxon>Portuninae</taxon>
        <taxon>Portunus</taxon>
    </lineage>
</organism>
<dbReference type="EMBL" id="VSRR010037708">
    <property type="protein sequence ID" value="MPC73875.1"/>
    <property type="molecule type" value="Genomic_DNA"/>
</dbReference>
<gene>
    <name evidence="2" type="ORF">E2C01_068216</name>
</gene>
<dbReference type="Proteomes" id="UP000324222">
    <property type="component" value="Unassembled WGS sequence"/>
</dbReference>
<keyword evidence="3" id="KW-1185">Reference proteome</keyword>
<feature type="compositionally biased region" description="Gly residues" evidence="1">
    <location>
        <begin position="47"/>
        <end position="56"/>
    </location>
</feature>
<evidence type="ECO:0000313" key="3">
    <source>
        <dbReference type="Proteomes" id="UP000324222"/>
    </source>
</evidence>
<feature type="region of interest" description="Disordered" evidence="1">
    <location>
        <begin position="27"/>
        <end position="69"/>
    </location>
</feature>
<evidence type="ECO:0000313" key="2">
    <source>
        <dbReference type="EMBL" id="MPC73875.1"/>
    </source>
</evidence>
<name>A0A5B7HVP3_PORTR</name>
<proteinExistence type="predicted"/>
<sequence length="168" mass="18484">MPSVRRVLALHGPSCCSVPPCYMAPGTAQHAQHAPGRRTPLGHGRGEGLVGEGSGEQHGTAGLAARTHGPTRAPHLGQWKGRLYVVLSGGRLCLLWQWTVCRDLFEFSMFVPRGDCDGSDTPGAVHHGRCETRWRPPGMKQCYQHGLNGSVAWQETLWQQMRGWDPRK</sequence>
<reference evidence="2 3" key="1">
    <citation type="submission" date="2019-05" db="EMBL/GenBank/DDBJ databases">
        <title>Another draft genome of Portunus trituberculatus and its Hox gene families provides insights of decapod evolution.</title>
        <authorList>
            <person name="Jeong J.-H."/>
            <person name="Song I."/>
            <person name="Kim S."/>
            <person name="Choi T."/>
            <person name="Kim D."/>
            <person name="Ryu S."/>
            <person name="Kim W."/>
        </authorList>
    </citation>
    <scope>NUCLEOTIDE SEQUENCE [LARGE SCALE GENOMIC DNA]</scope>
    <source>
        <tissue evidence="2">Muscle</tissue>
    </source>
</reference>
<dbReference type="AlphaFoldDB" id="A0A5B7HVP3"/>
<protein>
    <submittedName>
        <fullName evidence="2">Uncharacterized protein</fullName>
    </submittedName>
</protein>